<feature type="domain" description="HTH tetR-type" evidence="5">
    <location>
        <begin position="11"/>
        <end position="71"/>
    </location>
</feature>
<dbReference type="InterPro" id="IPR050109">
    <property type="entry name" value="HTH-type_TetR-like_transc_reg"/>
</dbReference>
<dbReference type="PANTHER" id="PTHR30055:SF234">
    <property type="entry name" value="HTH-TYPE TRANSCRIPTIONAL REGULATOR BETI"/>
    <property type="match status" value="1"/>
</dbReference>
<dbReference type="GO" id="GO:0003700">
    <property type="term" value="F:DNA-binding transcription factor activity"/>
    <property type="evidence" value="ECO:0007669"/>
    <property type="project" value="TreeGrafter"/>
</dbReference>
<evidence type="ECO:0000256" key="4">
    <source>
        <dbReference type="PROSITE-ProRule" id="PRU00335"/>
    </source>
</evidence>
<dbReference type="Proteomes" id="UP000501058">
    <property type="component" value="Chromosome"/>
</dbReference>
<sequence length="207" mass="21995">MPTATFENLPPAKRDAFLDAALAEFAAHDFATASVSRIVARLGIAKGSVYQYFADKADLHDHLVAVAQERMLAALADAAPEQDADFFALLRFQMAQTVRVAGRLPREAALLERAYRSPRDAAAASARGAGVRHAHLVGLVRAAQARGELRADADPDLLTLVMVAVVGQLGPWLDARLPAGGAERYASPEVDEAFDSAVALLRDGLAP</sequence>
<name>A0A6G7Y4F4_9ACTN</name>
<protein>
    <submittedName>
        <fullName evidence="6">TetR/AcrR family transcriptional regulator</fullName>
    </submittedName>
</protein>
<feature type="DNA-binding region" description="H-T-H motif" evidence="4">
    <location>
        <begin position="34"/>
        <end position="53"/>
    </location>
</feature>
<gene>
    <name evidence="6" type="ORF">G7070_03745</name>
</gene>
<evidence type="ECO:0000313" key="6">
    <source>
        <dbReference type="EMBL" id="QIK71546.1"/>
    </source>
</evidence>
<evidence type="ECO:0000313" key="7">
    <source>
        <dbReference type="Proteomes" id="UP000501058"/>
    </source>
</evidence>
<keyword evidence="7" id="KW-1185">Reference proteome</keyword>
<evidence type="ECO:0000256" key="3">
    <source>
        <dbReference type="ARBA" id="ARBA00023163"/>
    </source>
</evidence>
<dbReference type="InterPro" id="IPR001647">
    <property type="entry name" value="HTH_TetR"/>
</dbReference>
<dbReference type="AlphaFoldDB" id="A0A6G7Y4F4"/>
<dbReference type="EMBL" id="CP049865">
    <property type="protein sequence ID" value="QIK71546.1"/>
    <property type="molecule type" value="Genomic_DNA"/>
</dbReference>
<dbReference type="PROSITE" id="PS50977">
    <property type="entry name" value="HTH_TETR_2"/>
    <property type="match status" value="1"/>
</dbReference>
<evidence type="ECO:0000256" key="1">
    <source>
        <dbReference type="ARBA" id="ARBA00023015"/>
    </source>
</evidence>
<proteinExistence type="predicted"/>
<keyword evidence="1" id="KW-0805">Transcription regulation</keyword>
<dbReference type="PANTHER" id="PTHR30055">
    <property type="entry name" value="HTH-TYPE TRANSCRIPTIONAL REGULATOR RUTR"/>
    <property type="match status" value="1"/>
</dbReference>
<dbReference type="InterPro" id="IPR009057">
    <property type="entry name" value="Homeodomain-like_sf"/>
</dbReference>
<organism evidence="6 7">
    <name type="scientific">Propioniciclava coleopterorum</name>
    <dbReference type="NCBI Taxonomy" id="2714937"/>
    <lineage>
        <taxon>Bacteria</taxon>
        <taxon>Bacillati</taxon>
        <taxon>Actinomycetota</taxon>
        <taxon>Actinomycetes</taxon>
        <taxon>Propionibacteriales</taxon>
        <taxon>Propionibacteriaceae</taxon>
        <taxon>Propioniciclava</taxon>
    </lineage>
</organism>
<evidence type="ECO:0000259" key="5">
    <source>
        <dbReference type="PROSITE" id="PS50977"/>
    </source>
</evidence>
<dbReference type="SUPFAM" id="SSF48498">
    <property type="entry name" value="Tetracyclin repressor-like, C-terminal domain"/>
    <property type="match status" value="1"/>
</dbReference>
<evidence type="ECO:0000256" key="2">
    <source>
        <dbReference type="ARBA" id="ARBA00023125"/>
    </source>
</evidence>
<dbReference type="InterPro" id="IPR036271">
    <property type="entry name" value="Tet_transcr_reg_TetR-rel_C_sf"/>
</dbReference>
<reference evidence="6 7" key="1">
    <citation type="submission" date="2020-03" db="EMBL/GenBank/DDBJ databases">
        <title>Propioniciclava sp. nov., isolated from Hydrophilus acuminatus.</title>
        <authorList>
            <person name="Hyun D.-W."/>
            <person name="Bae J.-W."/>
        </authorList>
    </citation>
    <scope>NUCLEOTIDE SEQUENCE [LARGE SCALE GENOMIC DNA]</scope>
    <source>
        <strain evidence="6 7">HDW11</strain>
    </source>
</reference>
<keyword evidence="2 4" id="KW-0238">DNA-binding</keyword>
<dbReference type="SUPFAM" id="SSF46689">
    <property type="entry name" value="Homeodomain-like"/>
    <property type="match status" value="1"/>
</dbReference>
<dbReference type="GO" id="GO:0000976">
    <property type="term" value="F:transcription cis-regulatory region binding"/>
    <property type="evidence" value="ECO:0007669"/>
    <property type="project" value="TreeGrafter"/>
</dbReference>
<dbReference type="RefSeq" id="WP_166232055.1">
    <property type="nucleotide sequence ID" value="NZ_CP049865.1"/>
</dbReference>
<dbReference type="KEGG" id="prv:G7070_03745"/>
<dbReference type="PRINTS" id="PR00455">
    <property type="entry name" value="HTHTETR"/>
</dbReference>
<accession>A0A6G7Y4F4</accession>
<keyword evidence="3" id="KW-0804">Transcription</keyword>
<dbReference type="Gene3D" id="1.10.357.10">
    <property type="entry name" value="Tetracycline Repressor, domain 2"/>
    <property type="match status" value="1"/>
</dbReference>
<dbReference type="Pfam" id="PF00440">
    <property type="entry name" value="TetR_N"/>
    <property type="match status" value="1"/>
</dbReference>